<dbReference type="EMBL" id="AP019400">
    <property type="protein sequence ID" value="BBI34198.1"/>
    <property type="molecule type" value="Genomic_DNA"/>
</dbReference>
<evidence type="ECO:0008006" key="5">
    <source>
        <dbReference type="Google" id="ProtNLM"/>
    </source>
</evidence>
<name>A0A3T1D800_9BACL</name>
<keyword evidence="2" id="KW-0732">Signal</keyword>
<dbReference type="KEGG" id="cohn:KCTCHS21_35970"/>
<dbReference type="PROSITE" id="PS51257">
    <property type="entry name" value="PROKAR_LIPOPROTEIN"/>
    <property type="match status" value="1"/>
</dbReference>
<gene>
    <name evidence="3" type="ORF">KCTCHS21_35970</name>
</gene>
<proteinExistence type="predicted"/>
<reference evidence="3 4" key="1">
    <citation type="submission" date="2019-01" db="EMBL/GenBank/DDBJ databases">
        <title>Complete genome sequence of Cohnella hallensis HS21 isolated from Korean fir (Abies koreana) rhizospheric soil.</title>
        <authorList>
            <person name="Jiang L."/>
            <person name="Kang S.W."/>
            <person name="Kim S."/>
            <person name="Jung J."/>
            <person name="Kim C.Y."/>
            <person name="Kim D.H."/>
            <person name="Kim S.W."/>
            <person name="Lee J."/>
        </authorList>
    </citation>
    <scope>NUCLEOTIDE SEQUENCE [LARGE SCALE GENOMIC DNA]</scope>
    <source>
        <strain evidence="3 4">HS21</strain>
    </source>
</reference>
<dbReference type="RefSeq" id="WP_130611141.1">
    <property type="nucleotide sequence ID" value="NZ_AP019400.1"/>
</dbReference>
<sequence length="291" mass="31891">MKRVLLMLVTIAMVLMVMTACTKKSNHNAMGHGAQETSTGHGAHETFTGHGAHGGADGSEHKDTTTASWTFSTSKLTAGEITEVTIQIQDKEGKAVKSFDINHEKKMHLIVVSKDLSYFDHIHPEYKEEGTFVVQTKLPSAGSYKLIADYIPTGSGATSQSHWVTVEGKYSVQEGINPESSLVKKVGDIEVTLSFDQLMANMDVNLNFNMIDVHTGKPIKDLQPYLGAVGHVVILSSDAEQYLHVHPTDESAKGPDAQFRTSFPTSGVYKIWGQFQRNDKPFIVSFVVKVP</sequence>
<dbReference type="Proteomes" id="UP000289856">
    <property type="component" value="Chromosome"/>
</dbReference>
<evidence type="ECO:0000256" key="1">
    <source>
        <dbReference type="SAM" id="MobiDB-lite"/>
    </source>
</evidence>
<feature type="region of interest" description="Disordered" evidence="1">
    <location>
        <begin position="28"/>
        <end position="64"/>
    </location>
</feature>
<evidence type="ECO:0000313" key="3">
    <source>
        <dbReference type="EMBL" id="BBI34198.1"/>
    </source>
</evidence>
<keyword evidence="4" id="KW-1185">Reference proteome</keyword>
<organism evidence="3 4">
    <name type="scientific">Cohnella abietis</name>
    <dbReference type="NCBI Taxonomy" id="2507935"/>
    <lineage>
        <taxon>Bacteria</taxon>
        <taxon>Bacillati</taxon>
        <taxon>Bacillota</taxon>
        <taxon>Bacilli</taxon>
        <taxon>Bacillales</taxon>
        <taxon>Paenibacillaceae</taxon>
        <taxon>Cohnella</taxon>
    </lineage>
</organism>
<feature type="chain" id="PRO_5019185497" description="YtkA-like domain-containing protein" evidence="2">
    <location>
        <begin position="21"/>
        <end position="291"/>
    </location>
</feature>
<evidence type="ECO:0000256" key="2">
    <source>
        <dbReference type="SAM" id="SignalP"/>
    </source>
</evidence>
<dbReference type="OrthoDB" id="128043at2"/>
<protein>
    <recommendedName>
        <fullName evidence="5">YtkA-like domain-containing protein</fullName>
    </recommendedName>
</protein>
<evidence type="ECO:0000313" key="4">
    <source>
        <dbReference type="Proteomes" id="UP000289856"/>
    </source>
</evidence>
<feature type="signal peptide" evidence="2">
    <location>
        <begin position="1"/>
        <end position="20"/>
    </location>
</feature>
<dbReference type="AlphaFoldDB" id="A0A3T1D800"/>
<accession>A0A3T1D800</accession>